<evidence type="ECO:0000313" key="9">
    <source>
        <dbReference type="EMBL" id="OFJ48751.1"/>
    </source>
</evidence>
<dbReference type="GO" id="GO:0005886">
    <property type="term" value="C:plasma membrane"/>
    <property type="evidence" value="ECO:0007669"/>
    <property type="project" value="UniProtKB-SubCell"/>
</dbReference>
<dbReference type="PROSITE" id="PS00409">
    <property type="entry name" value="PROKAR_NTER_METHYL"/>
    <property type="match status" value="1"/>
</dbReference>
<evidence type="ECO:0000313" key="10">
    <source>
        <dbReference type="Proteomes" id="UP000092634"/>
    </source>
</evidence>
<evidence type="ECO:0000256" key="7">
    <source>
        <dbReference type="ARBA" id="ARBA00023136"/>
    </source>
</evidence>
<reference evidence="9 10" key="1">
    <citation type="submission" date="2016-10" db="EMBL/GenBank/DDBJ databases">
        <title>Updated version of Genome Assembly of Janthinobacterium lividum ERGS5:01.</title>
        <authorList>
            <person name="Kumar R."/>
            <person name="Acharya V."/>
            <person name="Singh D."/>
        </authorList>
    </citation>
    <scope>NUCLEOTIDE SEQUENCE [LARGE SCALE GENOMIC DNA]</scope>
    <source>
        <strain evidence="9 10">ERGS5:01</strain>
    </source>
</reference>
<dbReference type="InterPro" id="IPR045584">
    <property type="entry name" value="Pilin-like"/>
</dbReference>
<accession>A0A1E8PRA6</accession>
<dbReference type="InterPro" id="IPR012902">
    <property type="entry name" value="N_methyl_site"/>
</dbReference>
<dbReference type="SUPFAM" id="SSF54523">
    <property type="entry name" value="Pili subunits"/>
    <property type="match status" value="1"/>
</dbReference>
<dbReference type="Pfam" id="PF07963">
    <property type="entry name" value="N_methyl"/>
    <property type="match status" value="1"/>
</dbReference>
<comment type="subcellular location">
    <subcellularLocation>
        <location evidence="1">Cell inner membrane</location>
        <topology evidence="1">Single-pass membrane protein</topology>
    </subcellularLocation>
</comment>
<dbReference type="PANTHER" id="PTHR39583:SF2">
    <property type="entry name" value="TYPE II SECRETION SYSTEM PROTEIN J"/>
    <property type="match status" value="1"/>
</dbReference>
<name>A0A1E8PRA6_9BURK</name>
<evidence type="ECO:0000256" key="3">
    <source>
        <dbReference type="ARBA" id="ARBA00022481"/>
    </source>
</evidence>
<keyword evidence="7 8" id="KW-0472">Membrane</keyword>
<feature type="transmembrane region" description="Helical" evidence="8">
    <location>
        <begin position="7"/>
        <end position="31"/>
    </location>
</feature>
<gene>
    <name evidence="9" type="ORF">BA896_007305</name>
</gene>
<dbReference type="GO" id="GO:0015628">
    <property type="term" value="P:protein secretion by the type II secretion system"/>
    <property type="evidence" value="ECO:0007669"/>
    <property type="project" value="TreeGrafter"/>
</dbReference>
<sequence length="207" mass="22320">MARRNHCAAGFTLIELLVAIGILAMVAVLGWRGLDSIMRSREVLTSQLEQARGMQLAFAQMQSDCDHLAGAGLTNKLLNGRTNLSAETDRLTLVRLAASEQEPQQLQVVTYRLRGGVLTRRESNGTRDLAVLDTLWQAARDDTDSANADVALMRGVDSMVMRGWNNGAWNVLTAGASISMQVPGLEVTLQMPGQDAGLSKVFLLGPG</sequence>
<dbReference type="NCBIfam" id="TIGR02532">
    <property type="entry name" value="IV_pilin_GFxxxE"/>
    <property type="match status" value="1"/>
</dbReference>
<organism evidence="9 10">
    <name type="scientific">Janthinobacterium lividum</name>
    <dbReference type="NCBI Taxonomy" id="29581"/>
    <lineage>
        <taxon>Bacteria</taxon>
        <taxon>Pseudomonadati</taxon>
        <taxon>Pseudomonadota</taxon>
        <taxon>Betaproteobacteria</taxon>
        <taxon>Burkholderiales</taxon>
        <taxon>Oxalobacteraceae</taxon>
        <taxon>Janthinobacterium</taxon>
    </lineage>
</organism>
<keyword evidence="5 8" id="KW-0812">Transmembrane</keyword>
<keyword evidence="2" id="KW-1003">Cell membrane</keyword>
<dbReference type="Proteomes" id="UP000092634">
    <property type="component" value="Unassembled WGS sequence"/>
</dbReference>
<dbReference type="PANTHER" id="PTHR39583">
    <property type="entry name" value="TYPE II SECRETION SYSTEM PROTEIN J-RELATED"/>
    <property type="match status" value="1"/>
</dbReference>
<proteinExistence type="predicted"/>
<dbReference type="InterPro" id="IPR051621">
    <property type="entry name" value="T2SS_protein_J"/>
</dbReference>
<evidence type="ECO:0000256" key="4">
    <source>
        <dbReference type="ARBA" id="ARBA00022519"/>
    </source>
</evidence>
<comment type="caution">
    <text evidence="9">The sequence shown here is derived from an EMBL/GenBank/DDBJ whole genome shotgun (WGS) entry which is preliminary data.</text>
</comment>
<evidence type="ECO:0000256" key="2">
    <source>
        <dbReference type="ARBA" id="ARBA00022475"/>
    </source>
</evidence>
<evidence type="ECO:0000256" key="8">
    <source>
        <dbReference type="SAM" id="Phobius"/>
    </source>
</evidence>
<dbReference type="AlphaFoldDB" id="A0A1E8PRA6"/>
<evidence type="ECO:0000256" key="5">
    <source>
        <dbReference type="ARBA" id="ARBA00022692"/>
    </source>
</evidence>
<protein>
    <submittedName>
        <fullName evidence="9">Type II secretory pathway component PulJ</fullName>
    </submittedName>
</protein>
<keyword evidence="6 8" id="KW-1133">Transmembrane helix</keyword>
<keyword evidence="4" id="KW-0997">Cell inner membrane</keyword>
<dbReference type="EMBL" id="MAQB02000001">
    <property type="protein sequence ID" value="OFJ48751.1"/>
    <property type="molecule type" value="Genomic_DNA"/>
</dbReference>
<keyword evidence="3" id="KW-0488">Methylation</keyword>
<dbReference type="Gene3D" id="3.30.700.10">
    <property type="entry name" value="Glycoprotein, Type 4 Pilin"/>
    <property type="match status" value="1"/>
</dbReference>
<evidence type="ECO:0000256" key="1">
    <source>
        <dbReference type="ARBA" id="ARBA00004377"/>
    </source>
</evidence>
<evidence type="ECO:0000256" key="6">
    <source>
        <dbReference type="ARBA" id="ARBA00022989"/>
    </source>
</evidence>